<sequence>MLRPEESNYNAIRTIVFRPEERTLLLEFAKKWLEEISNGIHFKKPVREFEFRLQLNMHIMGIFNVHSTKDSCGPLMELLASKGLTYEESIVKDPFGQMALYMSRFF</sequence>
<evidence type="ECO:0000313" key="1">
    <source>
        <dbReference type="Proteomes" id="UP000887540"/>
    </source>
</evidence>
<dbReference type="AlphaFoldDB" id="A0A914C200"/>
<dbReference type="WBParaSite" id="ACRNAN_Path_1556.g6051.t1">
    <property type="protein sequence ID" value="ACRNAN_Path_1556.g6051.t1"/>
    <property type="gene ID" value="ACRNAN_Path_1556.g6051"/>
</dbReference>
<reference evidence="2" key="1">
    <citation type="submission" date="2022-11" db="UniProtKB">
        <authorList>
            <consortium name="WormBaseParasite"/>
        </authorList>
    </citation>
    <scope>IDENTIFICATION</scope>
</reference>
<accession>A0A914C200</accession>
<proteinExistence type="predicted"/>
<evidence type="ECO:0000313" key="2">
    <source>
        <dbReference type="WBParaSite" id="ACRNAN_Path_1556.g6051.t1"/>
    </source>
</evidence>
<dbReference type="Proteomes" id="UP000887540">
    <property type="component" value="Unplaced"/>
</dbReference>
<keyword evidence="1" id="KW-1185">Reference proteome</keyword>
<protein>
    <submittedName>
        <fullName evidence="2">Uncharacterized protein</fullName>
    </submittedName>
</protein>
<organism evidence="1 2">
    <name type="scientific">Acrobeloides nanus</name>
    <dbReference type="NCBI Taxonomy" id="290746"/>
    <lineage>
        <taxon>Eukaryota</taxon>
        <taxon>Metazoa</taxon>
        <taxon>Ecdysozoa</taxon>
        <taxon>Nematoda</taxon>
        <taxon>Chromadorea</taxon>
        <taxon>Rhabditida</taxon>
        <taxon>Tylenchina</taxon>
        <taxon>Cephalobomorpha</taxon>
        <taxon>Cephaloboidea</taxon>
        <taxon>Cephalobidae</taxon>
        <taxon>Acrobeloides</taxon>
    </lineage>
</organism>
<name>A0A914C200_9BILA</name>